<dbReference type="GO" id="GO:0005886">
    <property type="term" value="C:plasma membrane"/>
    <property type="evidence" value="ECO:0007669"/>
    <property type="project" value="InterPro"/>
</dbReference>
<accession>A0A939KQS7</accession>
<evidence type="ECO:0000256" key="4">
    <source>
        <dbReference type="ARBA" id="ARBA00023136"/>
    </source>
</evidence>
<keyword evidence="8" id="KW-1185">Reference proteome</keyword>
<dbReference type="Pfam" id="PF04357">
    <property type="entry name" value="TamB"/>
    <property type="match status" value="1"/>
</dbReference>
<proteinExistence type="predicted"/>
<reference evidence="7" key="1">
    <citation type="submission" date="2021-03" db="EMBL/GenBank/DDBJ databases">
        <title>The complete genome sequence of Acetobacter sp. TBRC 12339.</title>
        <authorList>
            <person name="Charoenyingcharoen P."/>
            <person name="Yukphan P."/>
        </authorList>
    </citation>
    <scope>NUCLEOTIDE SEQUENCE</scope>
    <source>
        <strain evidence="7">TBRC 12339</strain>
    </source>
</reference>
<evidence type="ECO:0000259" key="6">
    <source>
        <dbReference type="Pfam" id="PF04357"/>
    </source>
</evidence>
<feature type="domain" description="Translocation and assembly module TamB C-terminal" evidence="6">
    <location>
        <begin position="1055"/>
        <end position="1417"/>
    </location>
</feature>
<evidence type="ECO:0000313" key="8">
    <source>
        <dbReference type="Proteomes" id="UP000664073"/>
    </source>
</evidence>
<organism evidence="7 8">
    <name type="scientific">Acetobacter garciniae</name>
    <dbReference type="NCBI Taxonomy" id="2817435"/>
    <lineage>
        <taxon>Bacteria</taxon>
        <taxon>Pseudomonadati</taxon>
        <taxon>Pseudomonadota</taxon>
        <taxon>Alphaproteobacteria</taxon>
        <taxon>Acetobacterales</taxon>
        <taxon>Acetobacteraceae</taxon>
        <taxon>Acetobacter</taxon>
    </lineage>
</organism>
<comment type="caution">
    <text evidence="7">The sequence shown here is derived from an EMBL/GenBank/DDBJ whole genome shotgun (WGS) entry which is preliminary data.</text>
</comment>
<sequence length="1417" mass="144515">MGSLYRAGGIVLMPRHDQTSQPVPGTGRWRRALRFVLVAVAALAVVVGLALAGLLVGANTGPGRRFLVRQTAGLTGGTVVIEGLSGRFPDRFALARLDIKDTQGVWLSLHDIRLDWSPLALLGRTARINAFTAAELDMARLPVSSQPAKPASSQGSSSSLRLGVDIRQLAVQRINVGAPIAGQAASFSVSGHGRISNIDPVLNGLSLPSLPRSDIALAVQRLDKAGQITLQTATGKGTLALHLDAGEGADGFLASRLNMPQLAPLALRLDIKGPIAASALDFNAKAGSVTAHAAGVLDLPANRLARLDAGLDAPELALTPDIHWKSVHLLAHLAGQMAAPRGTADLDVSQLAAAGVDIGTLNAHFSGEGGNAPAAELLHLVLSADGLRLPGKAPTLLAAAPLVLDARLSPQAQGAPLDITLSHPVAGLSGTVRTQAPQQGTLALKLPDLLPVGEAVGVALRGQGAMTVHFQRPTDPAGATQLGADGTVSLTGGQAQAVGLIGTEGRFATTAAITPLAAQGATAAGQRIDISSLTVDGRALHLKTQGRLSTGRDMDLSLSLALPDLAGVLPSLRGPLDLAVTAKGPMQDFAANVHAQGSPGTATMPQGELVLDASAQHLPGAPQGTLDLHGMLDRKPLKLAATFSQNAQGERALALTELSWNSVQGHAALTQHAGEIVPLGTLDLTIARLADLRSLLGQPISGTVAASVRTEQADSVPVVSLKLDGNVALPAVRIGSLALAGTVRDPAAHPDADLALRLGGVDAYGVKGQARLGAKGPENAMALSMQVGPANWSGSPLALDAAALLDLPAKQARVQKLTATAKEETLRLLAPALLSFGDTMGVDRLRATLGVQGSAPATLDVSGHIKPSLAVTADVQNVTPALARPFVPGLAAQGVVTASARLSGTLAHPAGTVQLTGRGLRMSGTSAAASVPALTLDATAALNGTTAKIQAQANGGPKLALQVNGTAPLGGSGALNMRAGGHLDLSIGNGVLGVQARQAAGQAQMDVLVAGTLAAPIVTGTVDLHDADFQDFAAGVHLAQINGRVVGERDRLVIQNLTAKAGEGSVGVTGYVGVFTPGLPVDLHLQARGARPVSSDLLTALLNADVTVTGQASTRMDVAGTIDLTQVDINIPNSLPTSVARLDVIRPGDEKKKEEEARAASTHAAVVGLKLRVTSPGKFFVRGHGLDAEMAGRLLVGGAAQAPQISGGFDLKRGNFNLAGISLNFTKGRVAFTGSGVDHQLDPTLDFEADRVVNGQTAMLRVGGYASAPRITFESLPPLPQDQVLAMLIFGTDAHSLSSTQMVEIGTAVATLTGLTPFDPMGTLRKTLHLDRLAISGGSGVGNGGTSVEAGKYVMKGVYVGAKQATSGSGTQAQVQVDLTRQLKLNTTVGTGGTVTGFTTPENDPGSSVGLLWQYRY</sequence>
<evidence type="ECO:0000313" key="7">
    <source>
        <dbReference type="EMBL" id="MBO1324071.1"/>
    </source>
</evidence>
<keyword evidence="2 5" id="KW-0812">Transmembrane</keyword>
<evidence type="ECO:0000256" key="2">
    <source>
        <dbReference type="ARBA" id="ARBA00022692"/>
    </source>
</evidence>
<dbReference type="GO" id="GO:0009306">
    <property type="term" value="P:protein secretion"/>
    <property type="evidence" value="ECO:0007669"/>
    <property type="project" value="InterPro"/>
</dbReference>
<dbReference type="PANTHER" id="PTHR36985:SF1">
    <property type="entry name" value="TRANSLOCATION AND ASSEMBLY MODULE SUBUNIT TAMB"/>
    <property type="match status" value="1"/>
</dbReference>
<keyword evidence="4 5" id="KW-0472">Membrane</keyword>
<dbReference type="PANTHER" id="PTHR36985">
    <property type="entry name" value="TRANSLOCATION AND ASSEMBLY MODULE SUBUNIT TAMB"/>
    <property type="match status" value="1"/>
</dbReference>
<dbReference type="EMBL" id="JAFVMH010000001">
    <property type="protein sequence ID" value="MBO1324071.1"/>
    <property type="molecule type" value="Genomic_DNA"/>
</dbReference>
<feature type="transmembrane region" description="Helical" evidence="5">
    <location>
        <begin position="35"/>
        <end position="58"/>
    </location>
</feature>
<dbReference type="GO" id="GO:0097347">
    <property type="term" value="C:TAM protein secretion complex"/>
    <property type="evidence" value="ECO:0007669"/>
    <property type="project" value="TreeGrafter"/>
</dbReference>
<gene>
    <name evidence="7" type="ORF">J2D77_02720</name>
</gene>
<evidence type="ECO:0000256" key="1">
    <source>
        <dbReference type="ARBA" id="ARBA00004167"/>
    </source>
</evidence>
<evidence type="ECO:0000256" key="5">
    <source>
        <dbReference type="SAM" id="Phobius"/>
    </source>
</evidence>
<dbReference type="Proteomes" id="UP000664073">
    <property type="component" value="Unassembled WGS sequence"/>
</dbReference>
<name>A0A939KQS7_9PROT</name>
<dbReference type="InterPro" id="IPR007452">
    <property type="entry name" value="TamB_C"/>
</dbReference>
<evidence type="ECO:0000256" key="3">
    <source>
        <dbReference type="ARBA" id="ARBA00022989"/>
    </source>
</evidence>
<protein>
    <submittedName>
        <fullName evidence="7">Translocation/assembly module TamB domain-containing protein</fullName>
    </submittedName>
</protein>
<comment type="subcellular location">
    <subcellularLocation>
        <location evidence="1">Membrane</location>
        <topology evidence="1">Single-pass membrane protein</topology>
    </subcellularLocation>
</comment>
<keyword evidence="3 5" id="KW-1133">Transmembrane helix</keyword>